<dbReference type="Pfam" id="PF17132">
    <property type="entry name" value="Glyco_hydro_106"/>
    <property type="match status" value="2"/>
</dbReference>
<proteinExistence type="predicted"/>
<sequence>MAEGVTEEHHEQPAAEAENREPTKTEEKVLPVIQPFDEAEFRDPDVRYRPLRMIHDNLHTGKIKQLKDMGYGGMVTNVAYQGYLKTEEYWEILKQNIQYAVDQLGLRVWIYDERGYPSGTAGGLVLKERPDLEAQGLAVIAKAASGGKKLEIAHPKGHGSVISVKAFKGSENSYDPGSAVDLMPFTDEAGNLLWDVPEGSWIVYYFVQKPFYEGTHAVNNWYEQRRYINLLEKEAAETFINVTHKQYYERLKEYFGKGIEAFFTDEPSLMGTYIGPSPRQPAVLDAPDPDVPLLPTLGWGNQLAEEFKQRRGYDLIPSLPYLKAGDSKEAQAVRMDYYQTLSELVEEHYFQPLENFCSESGVACSGHLLLEEDLFYQAIFEGNLFAFYKHMQMPGIDLLTAFPETAKKWAVTTAKMASSAAHYYRKEHVMSEISNAFDTEETSFDGRLGAIAVQFAFGVDHFNSYYEDDKMSQEENRLFTDYIGRIAYMLDGGKQASKIAVYYPIEGVWAKTLPAMSMDPKDFAPEAVAISNNFRDVAMNLVENQLDFDYLDTGALLESGIKGGKLVTDAGWAFDTVVIPRTSVLEAGLLKKLEQLADAGVHIVMQGESPAFIRRDKKMEPAPELLQTLLRSPAVIQVKEPKGIAGQLKPLLEADLVLDQVHPEIIYLKKQKEEGITYLIVNTADSPSSLKAQFNVSAAKARLWDPLTGKAADLPVKAKDGRTEAQLSLKGRQSVLVTFEQT</sequence>
<evidence type="ECO:0008006" key="4">
    <source>
        <dbReference type="Google" id="ProtNLM"/>
    </source>
</evidence>
<dbReference type="Proteomes" id="UP000612456">
    <property type="component" value="Unassembled WGS sequence"/>
</dbReference>
<name>A0A916ZDU5_9BACL</name>
<reference evidence="2" key="1">
    <citation type="journal article" date="2014" name="Int. J. Syst. Evol. Microbiol.">
        <title>Complete genome sequence of Corynebacterium casei LMG S-19264T (=DSM 44701T), isolated from a smear-ripened cheese.</title>
        <authorList>
            <consortium name="US DOE Joint Genome Institute (JGI-PGF)"/>
            <person name="Walter F."/>
            <person name="Albersmeier A."/>
            <person name="Kalinowski J."/>
            <person name="Ruckert C."/>
        </authorList>
    </citation>
    <scope>NUCLEOTIDE SEQUENCE</scope>
    <source>
        <strain evidence="2">CGMCC 1.15178</strain>
    </source>
</reference>
<accession>A0A916ZDU5</accession>
<dbReference type="InterPro" id="IPR053161">
    <property type="entry name" value="Ulvan_degrading_GH"/>
</dbReference>
<evidence type="ECO:0000313" key="3">
    <source>
        <dbReference type="Proteomes" id="UP000612456"/>
    </source>
</evidence>
<keyword evidence="3" id="KW-1185">Reference proteome</keyword>
<protein>
    <recommendedName>
        <fullName evidence="4">Beta-galactosidase trimerisation domain-containing protein</fullName>
    </recommendedName>
</protein>
<evidence type="ECO:0000313" key="2">
    <source>
        <dbReference type="EMBL" id="GGD90375.1"/>
    </source>
</evidence>
<dbReference type="AlphaFoldDB" id="A0A916ZDU5"/>
<feature type="region of interest" description="Disordered" evidence="1">
    <location>
        <begin position="1"/>
        <end position="28"/>
    </location>
</feature>
<dbReference type="PANTHER" id="PTHR36848:SF2">
    <property type="entry name" value="SECRETED PROTEIN"/>
    <property type="match status" value="1"/>
</dbReference>
<evidence type="ECO:0000256" key="1">
    <source>
        <dbReference type="SAM" id="MobiDB-lite"/>
    </source>
</evidence>
<dbReference type="RefSeq" id="WP_188997331.1">
    <property type="nucleotide sequence ID" value="NZ_BMHP01000005.1"/>
</dbReference>
<reference evidence="2" key="2">
    <citation type="submission" date="2020-09" db="EMBL/GenBank/DDBJ databases">
        <authorList>
            <person name="Sun Q."/>
            <person name="Zhou Y."/>
        </authorList>
    </citation>
    <scope>NUCLEOTIDE SEQUENCE</scope>
    <source>
        <strain evidence="2">CGMCC 1.15178</strain>
    </source>
</reference>
<organism evidence="2 3">
    <name type="scientific">Paenibacillus nasutitermitis</name>
    <dbReference type="NCBI Taxonomy" id="1652958"/>
    <lineage>
        <taxon>Bacteria</taxon>
        <taxon>Bacillati</taxon>
        <taxon>Bacillota</taxon>
        <taxon>Bacilli</taxon>
        <taxon>Bacillales</taxon>
        <taxon>Paenibacillaceae</taxon>
        <taxon>Paenibacillus</taxon>
    </lineage>
</organism>
<comment type="caution">
    <text evidence="2">The sequence shown here is derived from an EMBL/GenBank/DDBJ whole genome shotgun (WGS) entry which is preliminary data.</text>
</comment>
<gene>
    <name evidence="2" type="ORF">GCM10010911_56320</name>
</gene>
<dbReference type="PANTHER" id="PTHR36848">
    <property type="entry name" value="DNA-BINDING PROTEIN (PUTATIVE SECRETED PROTEIN)-RELATED"/>
    <property type="match status" value="1"/>
</dbReference>
<dbReference type="EMBL" id="BMHP01000005">
    <property type="protein sequence ID" value="GGD90375.1"/>
    <property type="molecule type" value="Genomic_DNA"/>
</dbReference>